<dbReference type="SUPFAM" id="SSF103473">
    <property type="entry name" value="MFS general substrate transporter"/>
    <property type="match status" value="1"/>
</dbReference>
<evidence type="ECO:0000256" key="1">
    <source>
        <dbReference type="ARBA" id="ARBA00004651"/>
    </source>
</evidence>
<keyword evidence="10" id="KW-1185">Reference proteome</keyword>
<feature type="transmembrane region" description="Helical" evidence="7">
    <location>
        <begin position="368"/>
        <end position="389"/>
    </location>
</feature>
<keyword evidence="3" id="KW-1003">Cell membrane</keyword>
<feature type="transmembrane region" description="Helical" evidence="7">
    <location>
        <begin position="39"/>
        <end position="58"/>
    </location>
</feature>
<feature type="transmembrane region" description="Helical" evidence="7">
    <location>
        <begin position="280"/>
        <end position="303"/>
    </location>
</feature>
<evidence type="ECO:0000259" key="8">
    <source>
        <dbReference type="PROSITE" id="PS50850"/>
    </source>
</evidence>
<keyword evidence="2" id="KW-0813">Transport</keyword>
<dbReference type="InterPro" id="IPR011701">
    <property type="entry name" value="MFS"/>
</dbReference>
<reference evidence="9" key="1">
    <citation type="submission" date="2024-05" db="EMBL/GenBank/DDBJ databases">
        <title>Isolation and characterization of Sporomusa carbonis sp. nov., a carboxydotrophic hydrogenogen in the genus of Sporomusa isolated from a charcoal burning pile.</title>
        <authorList>
            <person name="Boeer T."/>
            <person name="Rosenbaum F."/>
            <person name="Eysell L."/>
            <person name="Mueller V."/>
            <person name="Daniel R."/>
            <person name="Poehlein A."/>
        </authorList>
    </citation>
    <scope>NUCLEOTIDE SEQUENCE [LARGE SCALE GENOMIC DNA]</scope>
    <source>
        <strain evidence="9">DSM 3132</strain>
    </source>
</reference>
<dbReference type="InterPro" id="IPR036259">
    <property type="entry name" value="MFS_trans_sf"/>
</dbReference>
<dbReference type="PANTHER" id="PTHR43124">
    <property type="entry name" value="PURINE EFFLUX PUMP PBUE"/>
    <property type="match status" value="1"/>
</dbReference>
<evidence type="ECO:0000313" key="10">
    <source>
        <dbReference type="Proteomes" id="UP000216052"/>
    </source>
</evidence>
<evidence type="ECO:0000256" key="6">
    <source>
        <dbReference type="ARBA" id="ARBA00023136"/>
    </source>
</evidence>
<feature type="transmembrane region" description="Helical" evidence="7">
    <location>
        <begin position="248"/>
        <end position="268"/>
    </location>
</feature>
<dbReference type="Pfam" id="PF07690">
    <property type="entry name" value="MFS_1"/>
    <property type="match status" value="1"/>
</dbReference>
<dbReference type="EMBL" id="CP155571">
    <property type="protein sequence ID" value="XFO74757.1"/>
    <property type="molecule type" value="Genomic_DNA"/>
</dbReference>
<organism evidence="9 10">
    <name type="scientific">Sporomusa acidovorans (strain ATCC 49682 / DSM 3132 / Mol)</name>
    <dbReference type="NCBI Taxonomy" id="1123286"/>
    <lineage>
        <taxon>Bacteria</taxon>
        <taxon>Bacillati</taxon>
        <taxon>Bacillota</taxon>
        <taxon>Negativicutes</taxon>
        <taxon>Selenomonadales</taxon>
        <taxon>Sporomusaceae</taxon>
        <taxon>Sporomusa</taxon>
    </lineage>
</organism>
<feature type="transmembrane region" description="Helical" evidence="7">
    <location>
        <begin position="339"/>
        <end position="362"/>
    </location>
</feature>
<comment type="subcellular location">
    <subcellularLocation>
        <location evidence="1">Cell membrane</location>
        <topology evidence="1">Multi-pass membrane protein</topology>
    </subcellularLocation>
</comment>
<dbReference type="InterPro" id="IPR020846">
    <property type="entry name" value="MFS_dom"/>
</dbReference>
<name>A0ABZ3JA44_SPOA4</name>
<evidence type="ECO:0000256" key="2">
    <source>
        <dbReference type="ARBA" id="ARBA00022448"/>
    </source>
</evidence>
<proteinExistence type="predicted"/>
<feature type="transmembrane region" description="Helical" evidence="7">
    <location>
        <begin position="12"/>
        <end position="33"/>
    </location>
</feature>
<dbReference type="RefSeq" id="WP_093793967.1">
    <property type="nucleotide sequence ID" value="NZ_CP155571.1"/>
</dbReference>
<dbReference type="InterPro" id="IPR050189">
    <property type="entry name" value="MFS_Efflux_Transporters"/>
</dbReference>
<evidence type="ECO:0000256" key="7">
    <source>
        <dbReference type="SAM" id="Phobius"/>
    </source>
</evidence>
<evidence type="ECO:0000256" key="4">
    <source>
        <dbReference type="ARBA" id="ARBA00022692"/>
    </source>
</evidence>
<keyword evidence="6 7" id="KW-0472">Membrane</keyword>
<feature type="transmembrane region" description="Helical" evidence="7">
    <location>
        <begin position="65"/>
        <end position="85"/>
    </location>
</feature>
<accession>A0ABZ3JA44</accession>
<keyword evidence="4 7" id="KW-0812">Transmembrane</keyword>
<protein>
    <recommendedName>
        <fullName evidence="8">Major facilitator superfamily (MFS) profile domain-containing protein</fullName>
    </recommendedName>
</protein>
<evidence type="ECO:0000256" key="3">
    <source>
        <dbReference type="ARBA" id="ARBA00022475"/>
    </source>
</evidence>
<gene>
    <name evidence="9" type="ORF">SPACI_048680</name>
</gene>
<feature type="transmembrane region" description="Helical" evidence="7">
    <location>
        <begin position="138"/>
        <end position="155"/>
    </location>
</feature>
<dbReference type="PROSITE" id="PS50850">
    <property type="entry name" value="MFS"/>
    <property type="match status" value="1"/>
</dbReference>
<feature type="domain" description="Major facilitator superfamily (MFS) profile" evidence="8">
    <location>
        <begin position="1"/>
        <end position="393"/>
    </location>
</feature>
<sequence length="399" mass="43711">MLKQQYRLNIFHIIIDGLFASVPILLSFMIISFGSSEKVAGIIMSLAIMVSTFSGLLTKFFSQQFGALRTLIMISLLYGLGFFMNTFACNIYLAGFCFIIAIAGYGLFHNVAFSYLTSNSERQSLGKTMGDFTAIGDIGRIPFASLAGFIAAFSMFGVPGWRIVCLTYGLGVLLFSGYIYVSSFCKKEKINQKNSPTAKTPSHIPSFSLLRNPQYALPISANVLDALASDQIFTFLPFLLLAKGIDPRVIGTFALAFTFGCFLGKVACGRLVDTFGMRKVFVISEVMMALLLVLLVIGQYLFIIVGASLLLGIVTKGTIPVVQTIITEPVREKHNYDDIFAINTFCRGTTNIITPLLFGFIASSFGVIWIYVIMAIVAVCAIIPVLMMVKNIQPLVLQK</sequence>
<dbReference type="Proteomes" id="UP000216052">
    <property type="component" value="Chromosome"/>
</dbReference>
<dbReference type="PANTHER" id="PTHR43124:SF3">
    <property type="entry name" value="CHLORAMPHENICOL EFFLUX PUMP RV0191"/>
    <property type="match status" value="1"/>
</dbReference>
<evidence type="ECO:0000313" key="9">
    <source>
        <dbReference type="EMBL" id="XFO74757.1"/>
    </source>
</evidence>
<feature type="transmembrane region" description="Helical" evidence="7">
    <location>
        <begin position="91"/>
        <end position="117"/>
    </location>
</feature>
<keyword evidence="5 7" id="KW-1133">Transmembrane helix</keyword>
<feature type="transmembrane region" description="Helical" evidence="7">
    <location>
        <begin position="161"/>
        <end position="181"/>
    </location>
</feature>
<evidence type="ECO:0000256" key="5">
    <source>
        <dbReference type="ARBA" id="ARBA00022989"/>
    </source>
</evidence>
<dbReference type="Gene3D" id="1.20.1250.20">
    <property type="entry name" value="MFS general substrate transporter like domains"/>
    <property type="match status" value="2"/>
</dbReference>